<dbReference type="Pfam" id="PF12680">
    <property type="entry name" value="SnoaL_2"/>
    <property type="match status" value="1"/>
</dbReference>
<gene>
    <name evidence="2" type="ORF">NOCA2310162</name>
</gene>
<accession>A0A2P2C268</accession>
<dbReference type="InterPro" id="IPR032710">
    <property type="entry name" value="NTF2-like_dom_sf"/>
</dbReference>
<protein>
    <submittedName>
        <fullName evidence="2">Putative Taurine dehydrogenase, small subunit</fullName>
    </submittedName>
</protein>
<organism evidence="2">
    <name type="scientific">metagenome</name>
    <dbReference type="NCBI Taxonomy" id="256318"/>
    <lineage>
        <taxon>unclassified sequences</taxon>
        <taxon>metagenomes</taxon>
    </lineage>
</organism>
<sequence length="124" mass="13767">MSFARDLQASAWRAECGHDLDGLLSHFQPDATFHASGQPVVQGHAAIRALTEDFYRSFPDLEVEILREYGDGARTAVIEFRARLTDPDGNRFALQGVNLVEIEDGKFKTVRSYEEAPAPITDAD</sequence>
<reference evidence="2" key="1">
    <citation type="submission" date="2015-08" db="EMBL/GenBank/DDBJ databases">
        <authorList>
            <person name="Babu N.S."/>
            <person name="Beckwith C.J."/>
            <person name="Beseler K.G."/>
            <person name="Brison A."/>
            <person name="Carone J.V."/>
            <person name="Caskin T.P."/>
            <person name="Diamond M."/>
            <person name="Durham M.E."/>
            <person name="Foxe J.M."/>
            <person name="Go M."/>
            <person name="Henderson B.A."/>
            <person name="Jones I.B."/>
            <person name="McGettigan J.A."/>
            <person name="Micheletti S.J."/>
            <person name="Nasrallah M.E."/>
            <person name="Ortiz D."/>
            <person name="Piller C.R."/>
            <person name="Privatt S.R."/>
            <person name="Schneider S.L."/>
            <person name="Sharp S."/>
            <person name="Smith T.C."/>
            <person name="Stanton J.D."/>
            <person name="Ullery H.E."/>
            <person name="Wilson R.J."/>
            <person name="Serrano M.G."/>
            <person name="Buck G."/>
            <person name="Lee V."/>
            <person name="Wang Y."/>
            <person name="Carvalho R."/>
            <person name="Voegtly L."/>
            <person name="Shi R."/>
            <person name="Duckworth R."/>
            <person name="Johnson A."/>
            <person name="Loviza R."/>
            <person name="Walstead R."/>
            <person name="Shah Z."/>
            <person name="Kiflezghi M."/>
            <person name="Wade K."/>
            <person name="Ball S.L."/>
            <person name="Bradley K.W."/>
            <person name="Asai D.J."/>
            <person name="Bowman C.A."/>
            <person name="Russell D.A."/>
            <person name="Pope W.H."/>
            <person name="Jacobs-Sera D."/>
            <person name="Hendrix R.W."/>
            <person name="Hatfull G.F."/>
        </authorList>
    </citation>
    <scope>NUCLEOTIDE SEQUENCE</scope>
</reference>
<feature type="domain" description="SnoaL-like" evidence="1">
    <location>
        <begin position="17"/>
        <end position="107"/>
    </location>
</feature>
<dbReference type="EMBL" id="CZKA01000025">
    <property type="protein sequence ID" value="CUR56108.1"/>
    <property type="molecule type" value="Genomic_DNA"/>
</dbReference>
<dbReference type="SUPFAM" id="SSF54427">
    <property type="entry name" value="NTF2-like"/>
    <property type="match status" value="1"/>
</dbReference>
<proteinExistence type="predicted"/>
<dbReference type="InterPro" id="IPR037401">
    <property type="entry name" value="SnoaL-like"/>
</dbReference>
<evidence type="ECO:0000313" key="2">
    <source>
        <dbReference type="EMBL" id="CUR56108.1"/>
    </source>
</evidence>
<dbReference type="Gene3D" id="3.10.450.50">
    <property type="match status" value="1"/>
</dbReference>
<evidence type="ECO:0000259" key="1">
    <source>
        <dbReference type="Pfam" id="PF12680"/>
    </source>
</evidence>
<name>A0A2P2C268_9ZZZZ</name>
<dbReference type="AlphaFoldDB" id="A0A2P2C268"/>